<evidence type="ECO:0000256" key="1">
    <source>
        <dbReference type="SAM" id="MobiDB-lite"/>
    </source>
</evidence>
<dbReference type="EMBL" id="JASCZI010222131">
    <property type="protein sequence ID" value="MED6203340.1"/>
    <property type="molecule type" value="Genomic_DNA"/>
</dbReference>
<keyword evidence="3" id="KW-1185">Reference proteome</keyword>
<reference evidence="2 3" key="1">
    <citation type="journal article" date="2023" name="Plants (Basel)">
        <title>Bridging the Gap: Combining Genomics and Transcriptomics Approaches to Understand Stylosanthes scabra, an Orphan Legume from the Brazilian Caatinga.</title>
        <authorList>
            <person name="Ferreira-Neto J.R.C."/>
            <person name="da Silva M.D."/>
            <person name="Binneck E."/>
            <person name="de Melo N.F."/>
            <person name="da Silva R.H."/>
            <person name="de Melo A.L.T.M."/>
            <person name="Pandolfi V."/>
            <person name="Bustamante F.O."/>
            <person name="Brasileiro-Vidal A.C."/>
            <person name="Benko-Iseppon A.M."/>
        </authorList>
    </citation>
    <scope>NUCLEOTIDE SEQUENCE [LARGE SCALE GENOMIC DNA]</scope>
    <source>
        <tissue evidence="2">Leaves</tissue>
    </source>
</reference>
<dbReference type="Proteomes" id="UP001341840">
    <property type="component" value="Unassembled WGS sequence"/>
</dbReference>
<evidence type="ECO:0000313" key="2">
    <source>
        <dbReference type="EMBL" id="MED6203340.1"/>
    </source>
</evidence>
<proteinExistence type="predicted"/>
<feature type="non-terminal residue" evidence="2">
    <location>
        <position position="121"/>
    </location>
</feature>
<evidence type="ECO:0000313" key="3">
    <source>
        <dbReference type="Proteomes" id="UP001341840"/>
    </source>
</evidence>
<name>A0ABU6Y0Q6_9FABA</name>
<gene>
    <name evidence="2" type="ORF">PIB30_114608</name>
</gene>
<organism evidence="2 3">
    <name type="scientific">Stylosanthes scabra</name>
    <dbReference type="NCBI Taxonomy" id="79078"/>
    <lineage>
        <taxon>Eukaryota</taxon>
        <taxon>Viridiplantae</taxon>
        <taxon>Streptophyta</taxon>
        <taxon>Embryophyta</taxon>
        <taxon>Tracheophyta</taxon>
        <taxon>Spermatophyta</taxon>
        <taxon>Magnoliopsida</taxon>
        <taxon>eudicotyledons</taxon>
        <taxon>Gunneridae</taxon>
        <taxon>Pentapetalae</taxon>
        <taxon>rosids</taxon>
        <taxon>fabids</taxon>
        <taxon>Fabales</taxon>
        <taxon>Fabaceae</taxon>
        <taxon>Papilionoideae</taxon>
        <taxon>50 kb inversion clade</taxon>
        <taxon>dalbergioids sensu lato</taxon>
        <taxon>Dalbergieae</taxon>
        <taxon>Pterocarpus clade</taxon>
        <taxon>Stylosanthes</taxon>
    </lineage>
</organism>
<feature type="region of interest" description="Disordered" evidence="1">
    <location>
        <begin position="98"/>
        <end position="121"/>
    </location>
</feature>
<protein>
    <submittedName>
        <fullName evidence="2">Uncharacterized protein</fullName>
    </submittedName>
</protein>
<sequence length="121" mass="13653">MEARLWYQIISSYIEPISHDPSVKVDTAILIWAIMKKKKVYIPYMITESFRHVFTVDKYLLPVPSLIMKLATKAEVTPKLGDEIFNVTRKLGIIPYGNWAKQGGGGPTKKRKAAPSAPPPR</sequence>
<comment type="caution">
    <text evidence="2">The sequence shown here is derived from an EMBL/GenBank/DDBJ whole genome shotgun (WGS) entry which is preliminary data.</text>
</comment>
<accession>A0ABU6Y0Q6</accession>